<evidence type="ECO:0000256" key="2">
    <source>
        <dbReference type="ARBA" id="ARBA00022771"/>
    </source>
</evidence>
<dbReference type="PANTHER" id="PTHR10782:SF4">
    <property type="entry name" value="TONALLI, ISOFORM E"/>
    <property type="match status" value="1"/>
</dbReference>
<gene>
    <name evidence="7" type="primary">pli1</name>
    <name evidence="7" type="ORF">H4R34_002133</name>
</gene>
<dbReference type="Gene3D" id="3.30.40.10">
    <property type="entry name" value="Zinc/RING finger domain, C3HC4 (zinc finger)"/>
    <property type="match status" value="1"/>
</dbReference>
<feature type="compositionally biased region" description="Polar residues" evidence="5">
    <location>
        <begin position="377"/>
        <end position="386"/>
    </location>
</feature>
<feature type="region of interest" description="Disordered" evidence="5">
    <location>
        <begin position="62"/>
        <end position="95"/>
    </location>
</feature>
<dbReference type="InterPro" id="IPR038654">
    <property type="entry name" value="PINIT_sf"/>
</dbReference>
<keyword evidence="7" id="KW-0436">Ligase</keyword>
<dbReference type="PANTHER" id="PTHR10782">
    <property type="entry name" value="ZINC FINGER MIZ DOMAIN-CONTAINING PROTEIN"/>
    <property type="match status" value="1"/>
</dbReference>
<accession>A0A9W8EA97</accession>
<keyword evidence="1" id="KW-0479">Metal-binding</keyword>
<evidence type="ECO:0000256" key="1">
    <source>
        <dbReference type="ARBA" id="ARBA00022723"/>
    </source>
</evidence>
<evidence type="ECO:0000256" key="5">
    <source>
        <dbReference type="SAM" id="MobiDB-lite"/>
    </source>
</evidence>
<feature type="compositionally biased region" description="Polar residues" evidence="5">
    <location>
        <begin position="80"/>
        <end position="90"/>
    </location>
</feature>
<dbReference type="GO" id="GO:0016925">
    <property type="term" value="P:protein sumoylation"/>
    <property type="evidence" value="ECO:0007669"/>
    <property type="project" value="TreeGrafter"/>
</dbReference>
<evidence type="ECO:0000313" key="7">
    <source>
        <dbReference type="EMBL" id="KAJ1981296.1"/>
    </source>
</evidence>
<comment type="caution">
    <text evidence="7">The sequence shown here is derived from an EMBL/GenBank/DDBJ whole genome shotgun (WGS) entry which is preliminary data.</text>
</comment>
<dbReference type="InterPro" id="IPR004181">
    <property type="entry name" value="Znf_MIZ"/>
</dbReference>
<dbReference type="GO" id="GO:0016874">
    <property type="term" value="F:ligase activity"/>
    <property type="evidence" value="ECO:0007669"/>
    <property type="project" value="UniProtKB-KW"/>
</dbReference>
<feature type="compositionally biased region" description="Low complexity" evidence="5">
    <location>
        <begin position="491"/>
        <end position="519"/>
    </location>
</feature>
<evidence type="ECO:0000313" key="8">
    <source>
        <dbReference type="Proteomes" id="UP001151582"/>
    </source>
</evidence>
<dbReference type="InterPro" id="IPR013083">
    <property type="entry name" value="Znf_RING/FYVE/PHD"/>
</dbReference>
<dbReference type="Proteomes" id="UP001151582">
    <property type="component" value="Unassembled WGS sequence"/>
</dbReference>
<evidence type="ECO:0000259" key="6">
    <source>
        <dbReference type="PROSITE" id="PS51044"/>
    </source>
</evidence>
<feature type="compositionally biased region" description="Pro residues" evidence="5">
    <location>
        <begin position="65"/>
        <end position="74"/>
    </location>
</feature>
<dbReference type="OrthoDB" id="28127at2759"/>
<feature type="region of interest" description="Disordered" evidence="5">
    <location>
        <begin position="485"/>
        <end position="519"/>
    </location>
</feature>
<dbReference type="Pfam" id="PF02891">
    <property type="entry name" value="zf-MIZ"/>
    <property type="match status" value="1"/>
</dbReference>
<dbReference type="GO" id="GO:0008270">
    <property type="term" value="F:zinc ion binding"/>
    <property type="evidence" value="ECO:0007669"/>
    <property type="project" value="UniProtKB-KW"/>
</dbReference>
<evidence type="ECO:0000256" key="3">
    <source>
        <dbReference type="ARBA" id="ARBA00022833"/>
    </source>
</evidence>
<dbReference type="Gene3D" id="2.60.120.780">
    <property type="entry name" value="PINIT domain"/>
    <property type="match status" value="1"/>
</dbReference>
<proteinExistence type="predicted"/>
<feature type="region of interest" description="Disordered" evidence="5">
    <location>
        <begin position="355"/>
        <end position="391"/>
    </location>
</feature>
<dbReference type="AlphaFoldDB" id="A0A9W8EA97"/>
<name>A0A9W8EA97_9FUNG</name>
<keyword evidence="3" id="KW-0862">Zinc</keyword>
<evidence type="ECO:0000256" key="4">
    <source>
        <dbReference type="PROSITE-ProRule" id="PRU00452"/>
    </source>
</evidence>
<dbReference type="PROSITE" id="PS51044">
    <property type="entry name" value="ZF_SP_RING"/>
    <property type="match status" value="1"/>
</dbReference>
<dbReference type="GO" id="GO:0061665">
    <property type="term" value="F:SUMO ligase activity"/>
    <property type="evidence" value="ECO:0007669"/>
    <property type="project" value="TreeGrafter"/>
</dbReference>
<feature type="region of interest" description="Disordered" evidence="5">
    <location>
        <begin position="399"/>
        <end position="418"/>
    </location>
</feature>
<dbReference type="EMBL" id="JANBQB010000131">
    <property type="protein sequence ID" value="KAJ1981296.1"/>
    <property type="molecule type" value="Genomic_DNA"/>
</dbReference>
<feature type="domain" description="SP-RING-type" evidence="6">
    <location>
        <begin position="236"/>
        <end position="321"/>
    </location>
</feature>
<keyword evidence="2 4" id="KW-0863">Zinc-finger</keyword>
<organism evidence="7 8">
    <name type="scientific">Dimargaris verticillata</name>
    <dbReference type="NCBI Taxonomy" id="2761393"/>
    <lineage>
        <taxon>Eukaryota</taxon>
        <taxon>Fungi</taxon>
        <taxon>Fungi incertae sedis</taxon>
        <taxon>Zoopagomycota</taxon>
        <taxon>Kickxellomycotina</taxon>
        <taxon>Dimargaritomycetes</taxon>
        <taxon>Dimargaritales</taxon>
        <taxon>Dimargaritaceae</taxon>
        <taxon>Dimargaris</taxon>
    </lineage>
</organism>
<keyword evidence="8" id="KW-1185">Reference proteome</keyword>
<protein>
    <submittedName>
        <fullName evidence="7">E3 SUMO-protein ligase pli1</fullName>
    </submittedName>
</protein>
<dbReference type="GO" id="GO:0000785">
    <property type="term" value="C:chromatin"/>
    <property type="evidence" value="ECO:0007669"/>
    <property type="project" value="TreeGrafter"/>
</dbReference>
<sequence length="519" mass="56666">MDLQASGDDASFRTLKHLLEKECSITIARARHIYQHYCAENSVQPPPQTLQRAITAHNANTAFAPRPPPAPPFNSTPRTLSNHPSNSGTSHPAPYQGLRFHPTPFYSVLQTLSNVATLNENWGRQSVASLRFKMDHPMTRPTLQGQTDATSPLCPCLFVTSSENALLSYQPNSPGVTVEYPRLHSAKVDGRYIEQKMVAVVVGIQKFTVEELLDQLCRDRFVAKDQIVEQLQSKDGDDEISATTNVLSLTCPLSYIRIEHPCRSSRCNHLQCFDAKSYLQMNELTPTWMCPICSQPADFDGLMIDGYSQDIIKKIPTSESQVYVDNDFKWQLPTATETVAIGTGEAENGDMEIKSLDLTNDDGPSVSTPSKRKTHESSPNHGTPQRGSKAARVQIIDLTLSDSDESTAPSEPVLPPTMRPTSITLGATQPLLPVIDQAAYDDAFGLPSAPTCATTRPTLPPIAINPSPTNPLIPMPFGSVSETAWWRPADTPQSSSLSSPTTSFSSSPIMPHSPSSGNI</sequence>
<dbReference type="CDD" id="cd16650">
    <property type="entry name" value="SP-RING_PIAS-like"/>
    <property type="match status" value="1"/>
</dbReference>
<reference evidence="7" key="1">
    <citation type="submission" date="2022-07" db="EMBL/GenBank/DDBJ databases">
        <title>Phylogenomic reconstructions and comparative analyses of Kickxellomycotina fungi.</title>
        <authorList>
            <person name="Reynolds N.K."/>
            <person name="Stajich J.E."/>
            <person name="Barry K."/>
            <person name="Grigoriev I.V."/>
            <person name="Crous P."/>
            <person name="Smith M.E."/>
        </authorList>
    </citation>
    <scope>NUCLEOTIDE SEQUENCE</scope>
    <source>
        <strain evidence="7">RSA 567</strain>
    </source>
</reference>